<organism evidence="1 2">
    <name type="scientific">Basidiobolus ranarum</name>
    <dbReference type="NCBI Taxonomy" id="34480"/>
    <lineage>
        <taxon>Eukaryota</taxon>
        <taxon>Fungi</taxon>
        <taxon>Fungi incertae sedis</taxon>
        <taxon>Zoopagomycota</taxon>
        <taxon>Entomophthoromycotina</taxon>
        <taxon>Basidiobolomycetes</taxon>
        <taxon>Basidiobolales</taxon>
        <taxon>Basidiobolaceae</taxon>
        <taxon>Basidiobolus</taxon>
    </lineage>
</organism>
<dbReference type="EMBL" id="JASJQH010009727">
    <property type="protein sequence ID" value="KAK9675174.1"/>
    <property type="molecule type" value="Genomic_DNA"/>
</dbReference>
<reference evidence="1 2" key="1">
    <citation type="submission" date="2023-04" db="EMBL/GenBank/DDBJ databases">
        <title>Genome of Basidiobolus ranarum AG-B5.</title>
        <authorList>
            <person name="Stajich J.E."/>
            <person name="Carter-House D."/>
            <person name="Gryganskyi A."/>
        </authorList>
    </citation>
    <scope>NUCLEOTIDE SEQUENCE [LARGE SCALE GENOMIC DNA]</scope>
    <source>
        <strain evidence="1 2">AG-B5</strain>
    </source>
</reference>
<comment type="caution">
    <text evidence="1">The sequence shown here is derived from an EMBL/GenBank/DDBJ whole genome shotgun (WGS) entry which is preliminary data.</text>
</comment>
<evidence type="ECO:0000313" key="2">
    <source>
        <dbReference type="Proteomes" id="UP001479436"/>
    </source>
</evidence>
<protein>
    <submittedName>
        <fullName evidence="1">Uncharacterized protein</fullName>
    </submittedName>
</protein>
<accession>A0ABR2VLN7</accession>
<dbReference type="InterPro" id="IPR036259">
    <property type="entry name" value="MFS_trans_sf"/>
</dbReference>
<dbReference type="Gene3D" id="1.20.1250.20">
    <property type="entry name" value="MFS general substrate transporter like domains"/>
    <property type="match status" value="1"/>
</dbReference>
<keyword evidence="2" id="KW-1185">Reference proteome</keyword>
<gene>
    <name evidence="1" type="ORF">K7432_016609</name>
</gene>
<proteinExistence type="predicted"/>
<sequence>MLDKEIKTDSRDIGHEEGDIRTASDADMDGLRRVAGKIPLAAWFVVVNEFCERFAYYGGSAPFTNYIQFPAGDPKQAGALNMGQATSTAWKQFFTFFCYLTPLIGAVVADHYRYSFYHVHCWLSRLHRLTFHHRFGYWWYQAFGFTHGC</sequence>
<evidence type="ECO:0000313" key="1">
    <source>
        <dbReference type="EMBL" id="KAK9675174.1"/>
    </source>
</evidence>
<name>A0ABR2VLN7_9FUNG</name>
<dbReference type="Proteomes" id="UP001479436">
    <property type="component" value="Unassembled WGS sequence"/>
</dbReference>